<dbReference type="AlphaFoldDB" id="A0A7C8Z9A7"/>
<dbReference type="EMBL" id="GISG01104235">
    <property type="protein sequence ID" value="MBA4637339.1"/>
    <property type="molecule type" value="Transcribed_RNA"/>
</dbReference>
<keyword evidence="1" id="KW-0812">Transmembrane</keyword>
<reference evidence="2" key="1">
    <citation type="journal article" date="2013" name="J. Plant Res.">
        <title>Effect of fungi and light on seed germination of three Opuntia species from semiarid lands of central Mexico.</title>
        <authorList>
            <person name="Delgado-Sanchez P."/>
            <person name="Jimenez-Bremont J.F."/>
            <person name="Guerrero-Gonzalez Mde L."/>
            <person name="Flores J."/>
        </authorList>
    </citation>
    <scope>NUCLEOTIDE SEQUENCE</scope>
    <source>
        <tissue evidence="2">Cladode</tissue>
    </source>
</reference>
<evidence type="ECO:0000256" key="1">
    <source>
        <dbReference type="SAM" id="Phobius"/>
    </source>
</evidence>
<organism evidence="2">
    <name type="scientific">Opuntia streptacantha</name>
    <name type="common">Prickly pear cactus</name>
    <name type="synonym">Opuntia cardona</name>
    <dbReference type="NCBI Taxonomy" id="393608"/>
    <lineage>
        <taxon>Eukaryota</taxon>
        <taxon>Viridiplantae</taxon>
        <taxon>Streptophyta</taxon>
        <taxon>Embryophyta</taxon>
        <taxon>Tracheophyta</taxon>
        <taxon>Spermatophyta</taxon>
        <taxon>Magnoliopsida</taxon>
        <taxon>eudicotyledons</taxon>
        <taxon>Gunneridae</taxon>
        <taxon>Pentapetalae</taxon>
        <taxon>Caryophyllales</taxon>
        <taxon>Cactineae</taxon>
        <taxon>Cactaceae</taxon>
        <taxon>Opuntioideae</taxon>
        <taxon>Opuntia</taxon>
    </lineage>
</organism>
<evidence type="ECO:0000313" key="2">
    <source>
        <dbReference type="EMBL" id="MBA4637339.1"/>
    </source>
</evidence>
<keyword evidence="1" id="KW-0472">Membrane</keyword>
<accession>A0A7C8Z9A7</accession>
<reference evidence="2" key="2">
    <citation type="submission" date="2020-07" db="EMBL/GenBank/DDBJ databases">
        <authorList>
            <person name="Vera ALvarez R."/>
            <person name="Arias-Moreno D.M."/>
            <person name="Jimenez-Jacinto V."/>
            <person name="Jimenez-Bremont J.F."/>
            <person name="Swaminathan K."/>
            <person name="Moose S.P."/>
            <person name="Guerrero-Gonzalez M.L."/>
            <person name="Marino-Ramirez L."/>
            <person name="Landsman D."/>
            <person name="Rodriguez-Kessler M."/>
            <person name="Delgado-Sanchez P."/>
        </authorList>
    </citation>
    <scope>NUCLEOTIDE SEQUENCE</scope>
    <source>
        <tissue evidence="2">Cladode</tissue>
    </source>
</reference>
<proteinExistence type="predicted"/>
<sequence>MIVVSTEALQLSYAARLSLGYPIGSLTPPRLRMRYEMVCSFPLFALFSSLLLVASRKNVQMKKCENLLFVWDPSPILFLPRKLYGLNWHVFLTCGFILF</sequence>
<protein>
    <submittedName>
        <fullName evidence="2">Uncharacterized protein</fullName>
    </submittedName>
</protein>
<keyword evidence="1" id="KW-1133">Transmembrane helix</keyword>
<feature type="transmembrane region" description="Helical" evidence="1">
    <location>
        <begin position="35"/>
        <end position="54"/>
    </location>
</feature>
<name>A0A7C8Z9A7_OPUST</name>